<dbReference type="PANTHER" id="PTHR43357">
    <property type="entry name" value="INNER MEMBRANE ABC TRANSPORTER PERMEASE PROTEIN YDCV"/>
    <property type="match status" value="1"/>
</dbReference>
<keyword evidence="3" id="KW-1003">Cell membrane</keyword>
<dbReference type="Pfam" id="PF00528">
    <property type="entry name" value="BPD_transp_1"/>
    <property type="match status" value="2"/>
</dbReference>
<evidence type="ECO:0000256" key="4">
    <source>
        <dbReference type="ARBA" id="ARBA00022519"/>
    </source>
</evidence>
<keyword evidence="2" id="KW-0813">Transport</keyword>
<evidence type="ECO:0000256" key="6">
    <source>
        <dbReference type="ARBA" id="ARBA00022989"/>
    </source>
</evidence>
<dbReference type="InterPro" id="IPR000515">
    <property type="entry name" value="MetI-like"/>
</dbReference>
<keyword evidence="5 8" id="KW-0812">Transmembrane</keyword>
<feature type="transmembrane region" description="Helical" evidence="8">
    <location>
        <begin position="394"/>
        <end position="412"/>
    </location>
</feature>
<comment type="subcellular location">
    <subcellularLocation>
        <location evidence="1">Cell inner membrane</location>
        <topology evidence="1">Multi-pass membrane protein</topology>
    </subcellularLocation>
</comment>
<name>A0A3B0VUI7_9ZZZZ</name>
<organism evidence="10">
    <name type="scientific">hydrothermal vent metagenome</name>
    <dbReference type="NCBI Taxonomy" id="652676"/>
    <lineage>
        <taxon>unclassified sequences</taxon>
        <taxon>metagenomes</taxon>
        <taxon>ecological metagenomes</taxon>
    </lineage>
</organism>
<dbReference type="SUPFAM" id="SSF161098">
    <property type="entry name" value="MetI-like"/>
    <property type="match status" value="2"/>
</dbReference>
<keyword evidence="7 8" id="KW-0472">Membrane</keyword>
<feature type="domain" description="ABC transmembrane type-1" evidence="9">
    <location>
        <begin position="313"/>
        <end position="519"/>
    </location>
</feature>
<keyword evidence="6 8" id="KW-1133">Transmembrane helix</keyword>
<accession>A0A3B0VUI7</accession>
<feature type="transmembrane region" description="Helical" evidence="8">
    <location>
        <begin position="317"/>
        <end position="335"/>
    </location>
</feature>
<feature type="transmembrane region" description="Helical" evidence="8">
    <location>
        <begin position="501"/>
        <end position="519"/>
    </location>
</feature>
<dbReference type="CDD" id="cd06261">
    <property type="entry name" value="TM_PBP2"/>
    <property type="match status" value="2"/>
</dbReference>
<feature type="domain" description="ABC transmembrane type-1" evidence="9">
    <location>
        <begin position="36"/>
        <end position="243"/>
    </location>
</feature>
<feature type="transmembrane region" description="Helical" evidence="8">
    <location>
        <begin position="124"/>
        <end position="143"/>
    </location>
</feature>
<evidence type="ECO:0000256" key="7">
    <source>
        <dbReference type="ARBA" id="ARBA00023136"/>
    </source>
</evidence>
<dbReference type="PROSITE" id="PS50928">
    <property type="entry name" value="ABC_TM1"/>
    <property type="match status" value="2"/>
</dbReference>
<evidence type="ECO:0000256" key="5">
    <source>
        <dbReference type="ARBA" id="ARBA00022692"/>
    </source>
</evidence>
<gene>
    <name evidence="10" type="ORF">MNBD_GAMMA02-874</name>
</gene>
<dbReference type="GO" id="GO:0055085">
    <property type="term" value="P:transmembrane transport"/>
    <property type="evidence" value="ECO:0007669"/>
    <property type="project" value="InterPro"/>
</dbReference>
<evidence type="ECO:0000256" key="1">
    <source>
        <dbReference type="ARBA" id="ARBA00004429"/>
    </source>
</evidence>
<feature type="transmembrane region" description="Helical" evidence="8">
    <location>
        <begin position="447"/>
        <end position="468"/>
    </location>
</feature>
<dbReference type="InterPro" id="IPR035906">
    <property type="entry name" value="MetI-like_sf"/>
</dbReference>
<proteinExistence type="predicted"/>
<dbReference type="EMBL" id="UOFA01000064">
    <property type="protein sequence ID" value="VAW44040.1"/>
    <property type="molecule type" value="Genomic_DNA"/>
</dbReference>
<evidence type="ECO:0000256" key="8">
    <source>
        <dbReference type="SAM" id="Phobius"/>
    </source>
</evidence>
<evidence type="ECO:0000313" key="10">
    <source>
        <dbReference type="EMBL" id="VAW44040.1"/>
    </source>
</evidence>
<feature type="transmembrane region" description="Helical" evidence="8">
    <location>
        <begin position="35"/>
        <end position="62"/>
    </location>
</feature>
<protein>
    <submittedName>
        <fullName evidence="10">Ferric iron ABC transporter, permease protein</fullName>
    </submittedName>
</protein>
<feature type="transmembrane region" description="Helical" evidence="8">
    <location>
        <begin position="74"/>
        <end position="94"/>
    </location>
</feature>
<dbReference type="FunFam" id="1.10.3720.10:FF:000088">
    <property type="entry name" value="Iron(III) ABC transporter, permease protein"/>
    <property type="match status" value="1"/>
</dbReference>
<evidence type="ECO:0000259" key="9">
    <source>
        <dbReference type="PROSITE" id="PS50928"/>
    </source>
</evidence>
<sequence length="525" mass="57548">MAALFCLPFLALFLQLLTPDIDLWQHLFNTVLNTYLSHSVLMMVGVGGGALILGVSSAWLVAAHGFPGQRYFTWLLILPLAMPAYIVAYAYTWFLDVSGPLQSTLRTITGGDYGDYMFPNIRSIGGAILILTLVLYPYVYLLSRAAFKQQSKRLLEAHQLTGGSTWSYFSRIALPLARPAVFGGLALVLMETLADYGTVEYFGVNTLTTGILKAWFGMGSLTGAAQIASILLVFVIVIMMLEKHLRGSARYDAVHGAQPTTNRIQLNGWYKWLATLWCGLIVFLGFILPMWLLFFMLAESNTSQWLGEFMQLTLNSIALASTTAVLTVSFAMALMHSKRNSKSAHINRLITGMGMGYAIPGLVIAVGVTIAFGWLDAGYQWLLSSFSDNTPKLIFSGGFLALITAYVIRFLAVAMQPIDAAYQGIKPHLDEVSLLTGKSKLQTFKQLHLPLLKSGLLTALLLVFVDLLKELPATLVLRPFNFNTLAVKTYELASDERLADAALPALCIVAVGLLPVLLINKRINA</sequence>
<evidence type="ECO:0000256" key="3">
    <source>
        <dbReference type="ARBA" id="ARBA00022475"/>
    </source>
</evidence>
<evidence type="ECO:0000256" key="2">
    <source>
        <dbReference type="ARBA" id="ARBA00022448"/>
    </source>
</evidence>
<dbReference type="AlphaFoldDB" id="A0A3B0VUI7"/>
<feature type="transmembrane region" description="Helical" evidence="8">
    <location>
        <begin position="176"/>
        <end position="194"/>
    </location>
</feature>
<feature type="transmembrane region" description="Helical" evidence="8">
    <location>
        <begin position="214"/>
        <end position="241"/>
    </location>
</feature>
<dbReference type="Gene3D" id="1.10.3720.10">
    <property type="entry name" value="MetI-like"/>
    <property type="match status" value="2"/>
</dbReference>
<reference evidence="10" key="1">
    <citation type="submission" date="2018-06" db="EMBL/GenBank/DDBJ databases">
        <authorList>
            <person name="Zhirakovskaya E."/>
        </authorList>
    </citation>
    <scope>NUCLEOTIDE SEQUENCE</scope>
</reference>
<keyword evidence="4" id="KW-0997">Cell inner membrane</keyword>
<feature type="transmembrane region" description="Helical" evidence="8">
    <location>
        <begin position="355"/>
        <end position="374"/>
    </location>
</feature>
<dbReference type="PANTHER" id="PTHR43357:SF3">
    <property type="entry name" value="FE(3+)-TRANSPORT SYSTEM PERMEASE PROTEIN FBPB 2"/>
    <property type="match status" value="1"/>
</dbReference>
<feature type="transmembrane region" description="Helical" evidence="8">
    <location>
        <begin position="272"/>
        <end position="297"/>
    </location>
</feature>
<dbReference type="GO" id="GO:0005886">
    <property type="term" value="C:plasma membrane"/>
    <property type="evidence" value="ECO:0007669"/>
    <property type="project" value="UniProtKB-SubCell"/>
</dbReference>